<dbReference type="Pfam" id="PF01593">
    <property type="entry name" value="Amino_oxidase"/>
    <property type="match status" value="1"/>
</dbReference>
<dbReference type="AlphaFoldDB" id="A0A0J6D2G9"/>
<accession>A0A0J6D2G9</accession>
<evidence type="ECO:0000256" key="4">
    <source>
        <dbReference type="ARBA" id="ARBA00038322"/>
    </source>
</evidence>
<feature type="domain" description="Amine oxidase" evidence="6">
    <location>
        <begin position="10"/>
        <end position="462"/>
    </location>
</feature>
<dbReference type="GO" id="GO:0016491">
    <property type="term" value="F:oxidoreductase activity"/>
    <property type="evidence" value="ECO:0007669"/>
    <property type="project" value="UniProtKB-KW"/>
</dbReference>
<organism evidence="7 8">
    <name type="scientific">Guptibacillus hwajinpoensis</name>
    <dbReference type="NCBI Taxonomy" id="208199"/>
    <lineage>
        <taxon>Bacteria</taxon>
        <taxon>Bacillati</taxon>
        <taxon>Bacillota</taxon>
        <taxon>Bacilli</taxon>
        <taxon>Bacillales</taxon>
        <taxon>Guptibacillaceae</taxon>
        <taxon>Guptibacillus</taxon>
    </lineage>
</organism>
<evidence type="ECO:0000256" key="5">
    <source>
        <dbReference type="RuleBase" id="RU362075"/>
    </source>
</evidence>
<proteinExistence type="inferred from homology"/>
<evidence type="ECO:0000256" key="1">
    <source>
        <dbReference type="ARBA" id="ARBA00004829"/>
    </source>
</evidence>
<keyword evidence="8" id="KW-1185">Reference proteome</keyword>
<evidence type="ECO:0000313" key="8">
    <source>
        <dbReference type="Proteomes" id="UP000035996"/>
    </source>
</evidence>
<gene>
    <name evidence="7" type="ORF">AB986_04130</name>
</gene>
<dbReference type="SUPFAM" id="SSF51905">
    <property type="entry name" value="FAD/NAD(P)-binding domain"/>
    <property type="match status" value="1"/>
</dbReference>
<sequence length="478" mass="53603">MSIGIVGGGIGGMFSALFLTQKGYDVTIHEKATSLGGRLSFIERDGFKIDKGPTIVLLPNMIYEFLDKAGIPREEVEMVRCDPLYRMIYPDGTTFTKTSDVDKQLDEISRVFPGEEEHFLSYLSDMRVRFTKGKEAFLEQSFVNRKDFFTPANIKLLLELKAYQSVESQVGNYFTHKRMQDAFSLQTLYIGGKPSASPALYSLVPFSEYEHGIWYIKGGYASLVSILEKHLKIQNVTVHLNSAVEELLIEGNTCKGIRTSDGEHYYNKVVYNGDFPLINKLIKGKKPPKKKYKASSGCLLLYMGLDRVYDEADVHQFFMTDDFSAHMKDVFKSGKLTDQPAVYTFNPSRIDDSLAPPGKGVLYVLVPVPSGESIDWNEKEEVANRMIQLIEDRGFPNLKESIEWLEIRTPSDAEKEGLYRGGSFGIAPTLTQSGAFRPQVKPFKYDNLYAVGASIHPGGGIPIVIQGADLLVKEIERV</sequence>
<dbReference type="GO" id="GO:0016117">
    <property type="term" value="P:carotenoid biosynthetic process"/>
    <property type="evidence" value="ECO:0007669"/>
    <property type="project" value="UniProtKB-KW"/>
</dbReference>
<dbReference type="PANTHER" id="PTHR43734">
    <property type="entry name" value="PHYTOENE DESATURASE"/>
    <property type="match status" value="1"/>
</dbReference>
<comment type="similarity">
    <text evidence="4">Belongs to the carotenoid/retinoid oxidoreductase family. CrtN subfamily.</text>
</comment>
<dbReference type="InterPro" id="IPR036188">
    <property type="entry name" value="FAD/NAD-bd_sf"/>
</dbReference>
<dbReference type="Gene3D" id="3.90.660.50">
    <property type="match status" value="1"/>
</dbReference>
<dbReference type="Proteomes" id="UP000035996">
    <property type="component" value="Unassembled WGS sequence"/>
</dbReference>
<dbReference type="OrthoDB" id="9814556at2"/>
<dbReference type="InterPro" id="IPR002937">
    <property type="entry name" value="Amino_oxidase"/>
</dbReference>
<keyword evidence="3 5" id="KW-0560">Oxidoreductase</keyword>
<evidence type="ECO:0000256" key="3">
    <source>
        <dbReference type="ARBA" id="ARBA00023002"/>
    </source>
</evidence>
<comment type="pathway">
    <text evidence="1 5">Carotenoid biosynthesis.</text>
</comment>
<dbReference type="Gene3D" id="3.50.50.60">
    <property type="entry name" value="FAD/NAD(P)-binding domain"/>
    <property type="match status" value="1"/>
</dbReference>
<dbReference type="STRING" id="157733.AB986_04130"/>
<dbReference type="PANTHER" id="PTHR43734:SF1">
    <property type="entry name" value="PHYTOENE DESATURASE"/>
    <property type="match status" value="1"/>
</dbReference>
<dbReference type="NCBIfam" id="TIGR02734">
    <property type="entry name" value="crtI_fam"/>
    <property type="match status" value="1"/>
</dbReference>
<evidence type="ECO:0000256" key="2">
    <source>
        <dbReference type="ARBA" id="ARBA00022746"/>
    </source>
</evidence>
<keyword evidence="2 5" id="KW-0125">Carotenoid biosynthesis</keyword>
<protein>
    <submittedName>
        <fullName evidence="7">Capsular biosynthesis protein CpsH</fullName>
    </submittedName>
</protein>
<dbReference type="InterPro" id="IPR014105">
    <property type="entry name" value="Carotenoid/retinoid_OxRdtase"/>
</dbReference>
<evidence type="ECO:0000313" key="7">
    <source>
        <dbReference type="EMBL" id="KMM38494.1"/>
    </source>
</evidence>
<dbReference type="RefSeq" id="WP_048309610.1">
    <property type="nucleotide sequence ID" value="NZ_CP119526.1"/>
</dbReference>
<dbReference type="PATRIC" id="fig|157733.3.peg.3056"/>
<name>A0A0J6D2G9_9BACL</name>
<dbReference type="EMBL" id="LELK01000001">
    <property type="protein sequence ID" value="KMM38494.1"/>
    <property type="molecule type" value="Genomic_DNA"/>
</dbReference>
<reference evidence="7" key="1">
    <citation type="submission" date="2015-06" db="EMBL/GenBank/DDBJ databases">
        <authorList>
            <person name="Liu B."/>
            <person name="Wang J."/>
            <person name="Zhu Y."/>
            <person name="Liu G."/>
            <person name="Chen Q."/>
            <person name="Zheng C."/>
            <person name="Che J."/>
            <person name="Ge C."/>
            <person name="Shi H."/>
            <person name="Pan Z."/>
            <person name="Liu X."/>
        </authorList>
    </citation>
    <scope>NUCLEOTIDE SEQUENCE [LARGE SCALE GENOMIC DNA]</scope>
    <source>
        <strain evidence="7">DSM 16346</strain>
    </source>
</reference>
<comment type="caution">
    <text evidence="7">The sequence shown here is derived from an EMBL/GenBank/DDBJ whole genome shotgun (WGS) entry which is preliminary data.</text>
</comment>
<evidence type="ECO:0000259" key="6">
    <source>
        <dbReference type="Pfam" id="PF01593"/>
    </source>
</evidence>